<evidence type="ECO:0000313" key="1">
    <source>
        <dbReference type="EMBL" id="MBP1992627.1"/>
    </source>
</evidence>
<dbReference type="RefSeq" id="WP_209973786.1">
    <property type="nucleotide sequence ID" value="NZ_JAGGLB010000014.1"/>
</dbReference>
<dbReference type="EMBL" id="JAGGLB010000014">
    <property type="protein sequence ID" value="MBP1992627.1"/>
    <property type="molecule type" value="Genomic_DNA"/>
</dbReference>
<sequence length="181" mass="18706">MIIKKMIITFTVGALVSIPILNVTKADAPAPGSASDPVITKSYFDQNSLSEDKVKQLISSAIAGLPNGGSTSSPSPGAGAESSSLKVVQLKMGQILYAGEGAELIVRTGKTVAVSNDDNGIPDVTAGKDISAGKAIENNHLLIFPRDGRGVKPAAKNTQDIFIMVRGGYLVLNEDGSKVTP</sequence>
<name>A0ABS4IYG5_9BACL</name>
<reference evidence="1 2" key="1">
    <citation type="submission" date="2021-03" db="EMBL/GenBank/DDBJ databases">
        <title>Genomic Encyclopedia of Type Strains, Phase IV (KMG-IV): sequencing the most valuable type-strain genomes for metagenomic binning, comparative biology and taxonomic classification.</title>
        <authorList>
            <person name="Goeker M."/>
        </authorList>
    </citation>
    <scope>NUCLEOTIDE SEQUENCE [LARGE SCALE GENOMIC DNA]</scope>
    <source>
        <strain evidence="1 2">DSM 26048</strain>
    </source>
</reference>
<proteinExistence type="predicted"/>
<protein>
    <submittedName>
        <fullName evidence="1">Uncharacterized protein</fullName>
    </submittedName>
</protein>
<dbReference type="Proteomes" id="UP001519287">
    <property type="component" value="Unassembled WGS sequence"/>
</dbReference>
<gene>
    <name evidence="1" type="ORF">J2Z66_004236</name>
</gene>
<comment type="caution">
    <text evidence="1">The sequence shown here is derived from an EMBL/GenBank/DDBJ whole genome shotgun (WGS) entry which is preliminary data.</text>
</comment>
<keyword evidence="2" id="KW-1185">Reference proteome</keyword>
<evidence type="ECO:0000313" key="2">
    <source>
        <dbReference type="Proteomes" id="UP001519287"/>
    </source>
</evidence>
<organism evidence="1 2">
    <name type="scientific">Paenibacillus eucommiae</name>
    <dbReference type="NCBI Taxonomy" id="1355755"/>
    <lineage>
        <taxon>Bacteria</taxon>
        <taxon>Bacillati</taxon>
        <taxon>Bacillota</taxon>
        <taxon>Bacilli</taxon>
        <taxon>Bacillales</taxon>
        <taxon>Paenibacillaceae</taxon>
        <taxon>Paenibacillus</taxon>
    </lineage>
</organism>
<accession>A0ABS4IYG5</accession>